<dbReference type="PROSITE" id="PS01129">
    <property type="entry name" value="PSI_RLU"/>
    <property type="match status" value="1"/>
</dbReference>
<dbReference type="GO" id="GO:0003723">
    <property type="term" value="F:RNA binding"/>
    <property type="evidence" value="ECO:0007669"/>
    <property type="project" value="UniProtKB-KW"/>
</dbReference>
<dbReference type="AlphaFoldDB" id="A0A8J6JC70"/>
<dbReference type="Gene3D" id="3.30.2350.10">
    <property type="entry name" value="Pseudouridine synthase"/>
    <property type="match status" value="1"/>
</dbReference>
<dbReference type="Pfam" id="PF00849">
    <property type="entry name" value="PseudoU_synth_2"/>
    <property type="match status" value="1"/>
</dbReference>
<dbReference type="GO" id="GO:0140098">
    <property type="term" value="F:catalytic activity, acting on RNA"/>
    <property type="evidence" value="ECO:0007669"/>
    <property type="project" value="UniProtKB-ARBA"/>
</dbReference>
<sequence length="299" mass="32955">MKTTPKSSQSTVFQVESPDTLLNFLLEHVKNKSRNTVKGFLSKRQVKVGSKTVTAFDYALKPGQTVTILPPADQRAPKLPFPVIYEDADLIVIDKPAGLLTVATDRERDKTAYRILTDYLAGPGKEKPLFIVHRLDRDTSGVVLFAKNQEMKEALQGDWEDLVDRRVYLAAVEGRPPEERGTVKSFLRETSTHLVYSGAPGNGAREAVTHYEVLARGTGCTLLSVALDTGRKNQIRVHMQDLGCPVLGDKKYGGRAGDMGRLGLHARELAITDPRTGKQAVYTAPAPKEFRKLFPEALG</sequence>
<evidence type="ECO:0000259" key="7">
    <source>
        <dbReference type="Pfam" id="PF00849"/>
    </source>
</evidence>
<accession>A0A8J6JC70</accession>
<protein>
    <recommendedName>
        <fullName evidence="4">RNA pseudouridylate synthase</fullName>
    </recommendedName>
    <alternativeName>
        <fullName evidence="5">RNA-uridine isomerase</fullName>
    </alternativeName>
</protein>
<keyword evidence="9" id="KW-1185">Reference proteome</keyword>
<reference evidence="8" key="1">
    <citation type="submission" date="2020-08" db="EMBL/GenBank/DDBJ databases">
        <title>Genome public.</title>
        <authorList>
            <person name="Liu C."/>
            <person name="Sun Q."/>
        </authorList>
    </citation>
    <scope>NUCLEOTIDE SEQUENCE</scope>
    <source>
        <strain evidence="8">NSJ-52</strain>
    </source>
</reference>
<evidence type="ECO:0000256" key="5">
    <source>
        <dbReference type="ARBA" id="ARBA00033164"/>
    </source>
</evidence>
<feature type="domain" description="Pseudouridine synthase RsuA/RluA-like" evidence="7">
    <location>
        <begin position="89"/>
        <end position="240"/>
    </location>
</feature>
<dbReference type="InterPro" id="IPR006224">
    <property type="entry name" value="PsdUridine_synth_RluA-like_CS"/>
</dbReference>
<evidence type="ECO:0000256" key="1">
    <source>
        <dbReference type="ARBA" id="ARBA00000073"/>
    </source>
</evidence>
<evidence type="ECO:0000256" key="3">
    <source>
        <dbReference type="ARBA" id="ARBA00023235"/>
    </source>
</evidence>
<comment type="catalytic activity">
    <reaction evidence="1">
        <text>a uridine in RNA = a pseudouridine in RNA</text>
        <dbReference type="Rhea" id="RHEA:48348"/>
        <dbReference type="Rhea" id="RHEA-COMP:12068"/>
        <dbReference type="Rhea" id="RHEA-COMP:12069"/>
        <dbReference type="ChEBI" id="CHEBI:65314"/>
        <dbReference type="ChEBI" id="CHEBI:65315"/>
    </reaction>
</comment>
<dbReference type="PROSITE" id="PS50889">
    <property type="entry name" value="S4"/>
    <property type="match status" value="1"/>
</dbReference>
<dbReference type="InterPro" id="IPR050188">
    <property type="entry name" value="RluA_PseudoU_synthase"/>
</dbReference>
<gene>
    <name evidence="8" type="ORF">H8S62_10470</name>
</gene>
<proteinExistence type="inferred from homology"/>
<comment type="similarity">
    <text evidence="2">Belongs to the pseudouridine synthase RluA family.</text>
</comment>
<dbReference type="GO" id="GO:0000455">
    <property type="term" value="P:enzyme-directed rRNA pseudouridine synthesis"/>
    <property type="evidence" value="ECO:0007669"/>
    <property type="project" value="TreeGrafter"/>
</dbReference>
<dbReference type="PANTHER" id="PTHR21600">
    <property type="entry name" value="MITOCHONDRIAL RNA PSEUDOURIDINE SYNTHASE"/>
    <property type="match status" value="1"/>
</dbReference>
<dbReference type="InterPro" id="IPR006145">
    <property type="entry name" value="PsdUridine_synth_RsuA/RluA"/>
</dbReference>
<dbReference type="SUPFAM" id="SSF55120">
    <property type="entry name" value="Pseudouridine synthase"/>
    <property type="match status" value="1"/>
</dbReference>
<dbReference type="CDD" id="cd00165">
    <property type="entry name" value="S4"/>
    <property type="match status" value="1"/>
</dbReference>
<evidence type="ECO:0000313" key="8">
    <source>
        <dbReference type="EMBL" id="MBC5737428.1"/>
    </source>
</evidence>
<keyword evidence="6" id="KW-0694">RNA-binding</keyword>
<dbReference type="GO" id="GO:0009982">
    <property type="term" value="F:pseudouridine synthase activity"/>
    <property type="evidence" value="ECO:0007669"/>
    <property type="project" value="InterPro"/>
</dbReference>
<dbReference type="EMBL" id="JACOPQ010000007">
    <property type="protein sequence ID" value="MBC5737428.1"/>
    <property type="molecule type" value="Genomic_DNA"/>
</dbReference>
<name>A0A8J6JC70_9FIRM</name>
<dbReference type="CDD" id="cd02869">
    <property type="entry name" value="PseudoU_synth_RluA_like"/>
    <property type="match status" value="1"/>
</dbReference>
<comment type="caution">
    <text evidence="8">The sequence shown here is derived from an EMBL/GenBank/DDBJ whole genome shotgun (WGS) entry which is preliminary data.</text>
</comment>
<dbReference type="InterPro" id="IPR020103">
    <property type="entry name" value="PsdUridine_synth_cat_dom_sf"/>
</dbReference>
<evidence type="ECO:0000256" key="4">
    <source>
        <dbReference type="ARBA" id="ARBA00031870"/>
    </source>
</evidence>
<organism evidence="8 9">
    <name type="scientific">Lawsonibacter faecis</name>
    <dbReference type="NCBI Taxonomy" id="2763052"/>
    <lineage>
        <taxon>Bacteria</taxon>
        <taxon>Bacillati</taxon>
        <taxon>Bacillota</taxon>
        <taxon>Clostridia</taxon>
        <taxon>Eubacteriales</taxon>
        <taxon>Oscillospiraceae</taxon>
        <taxon>Lawsonibacter</taxon>
    </lineage>
</organism>
<dbReference type="PANTHER" id="PTHR21600:SF44">
    <property type="entry name" value="RIBOSOMAL LARGE SUBUNIT PSEUDOURIDINE SYNTHASE D"/>
    <property type="match status" value="1"/>
</dbReference>
<keyword evidence="3" id="KW-0413">Isomerase</keyword>
<evidence type="ECO:0000313" key="9">
    <source>
        <dbReference type="Proteomes" id="UP000607645"/>
    </source>
</evidence>
<evidence type="ECO:0000256" key="2">
    <source>
        <dbReference type="ARBA" id="ARBA00010876"/>
    </source>
</evidence>
<evidence type="ECO:0000256" key="6">
    <source>
        <dbReference type="PROSITE-ProRule" id="PRU00182"/>
    </source>
</evidence>
<dbReference type="Proteomes" id="UP000607645">
    <property type="component" value="Unassembled WGS sequence"/>
</dbReference>